<protein>
    <recommendedName>
        <fullName evidence="1">Protein Smg</fullName>
    </recommendedName>
</protein>
<dbReference type="KEGG" id="ged:FVIR_GE00363"/>
<dbReference type="AlphaFoldDB" id="A0A143WR86"/>
<evidence type="ECO:0000313" key="2">
    <source>
        <dbReference type="EMBL" id="CUX96220.1"/>
    </source>
</evidence>
<dbReference type="PANTHER" id="PTHR38692">
    <property type="entry name" value="PROTEIN SMG"/>
    <property type="match status" value="1"/>
</dbReference>
<dbReference type="NCBIfam" id="NF002897">
    <property type="entry name" value="PRK03430.1"/>
    <property type="match status" value="1"/>
</dbReference>
<evidence type="ECO:0000313" key="3">
    <source>
        <dbReference type="Proteomes" id="UP000095665"/>
    </source>
</evidence>
<dbReference type="RefSeq" id="WP_067498210.1">
    <property type="nucleotide sequence ID" value="NZ_LN999832.1"/>
</dbReference>
<keyword evidence="3" id="KW-1185">Reference proteome</keyword>
<dbReference type="EMBL" id="LN999832">
    <property type="protein sequence ID" value="CUX96220.1"/>
    <property type="molecule type" value="Genomic_DNA"/>
</dbReference>
<evidence type="ECO:0000256" key="1">
    <source>
        <dbReference type="HAMAP-Rule" id="MF_00598"/>
    </source>
</evidence>
<dbReference type="Pfam" id="PF04361">
    <property type="entry name" value="DUF494"/>
    <property type="match status" value="1"/>
</dbReference>
<comment type="similarity">
    <text evidence="1">Belongs to the Smg family.</text>
</comment>
<name>A0A143WR86_9ENTR</name>
<dbReference type="InterPro" id="IPR007456">
    <property type="entry name" value="Smg"/>
</dbReference>
<gene>
    <name evidence="1 2" type="primary">smg</name>
    <name evidence="2" type="ORF">FVIR_GE00363</name>
</gene>
<dbReference type="STRING" id="1070130.FVIR_GE00363"/>
<dbReference type="OrthoDB" id="9788984at2"/>
<organism evidence="2 3">
    <name type="scientific">Candidatus Gullanella endobia</name>
    <dbReference type="NCBI Taxonomy" id="1070130"/>
    <lineage>
        <taxon>Bacteria</taxon>
        <taxon>Pseudomonadati</taxon>
        <taxon>Pseudomonadota</taxon>
        <taxon>Gammaproteobacteria</taxon>
        <taxon>Enterobacterales</taxon>
        <taxon>Enterobacteriaceae</taxon>
        <taxon>Candidatus Gullanella</taxon>
    </lineage>
</organism>
<dbReference type="PANTHER" id="PTHR38692:SF1">
    <property type="entry name" value="PROTEIN SMG"/>
    <property type="match status" value="1"/>
</dbReference>
<dbReference type="HAMAP" id="MF_00598">
    <property type="entry name" value="Smg"/>
    <property type="match status" value="1"/>
</dbReference>
<dbReference type="Proteomes" id="UP000095665">
    <property type="component" value="Chromosome I"/>
</dbReference>
<accession>A0A143WR86</accession>
<sequence>MFDVLIYLFETYIYNELEVCIDQDKLTDDLTQAGFHQDDIFNALNWLEKLIDLQDGIDRTFILHSDSLTMRIYTDEESHFLDTDCRGFLLFLEQIQVLNFETREMVIDRVMALDITEFNLDDLKWIILIILFSIPGYENSYQKMENLVFEKNKLHIH</sequence>
<dbReference type="PATRIC" id="fig|1070130.3.peg.575"/>
<proteinExistence type="inferred from homology"/>
<reference evidence="3" key="1">
    <citation type="submission" date="2016-01" db="EMBL/GenBank/DDBJ databases">
        <authorList>
            <person name="Husnik F."/>
        </authorList>
    </citation>
    <scope>NUCLEOTIDE SEQUENCE [LARGE SCALE GENOMIC DNA]</scope>
</reference>